<feature type="region of interest" description="Disordered" evidence="1">
    <location>
        <begin position="60"/>
        <end position="93"/>
    </location>
</feature>
<evidence type="ECO:0000313" key="3">
    <source>
        <dbReference type="Proteomes" id="UP000887013"/>
    </source>
</evidence>
<gene>
    <name evidence="2" type="ORF">NPIL_420751</name>
</gene>
<dbReference type="Proteomes" id="UP000887013">
    <property type="component" value="Unassembled WGS sequence"/>
</dbReference>
<dbReference type="AlphaFoldDB" id="A0A8X6QG42"/>
<dbReference type="EMBL" id="BMAW01126575">
    <property type="protein sequence ID" value="GFU17366.1"/>
    <property type="molecule type" value="Genomic_DNA"/>
</dbReference>
<evidence type="ECO:0000256" key="1">
    <source>
        <dbReference type="SAM" id="MobiDB-lite"/>
    </source>
</evidence>
<organism evidence="2 3">
    <name type="scientific">Nephila pilipes</name>
    <name type="common">Giant wood spider</name>
    <name type="synonym">Nephila maculata</name>
    <dbReference type="NCBI Taxonomy" id="299642"/>
    <lineage>
        <taxon>Eukaryota</taxon>
        <taxon>Metazoa</taxon>
        <taxon>Ecdysozoa</taxon>
        <taxon>Arthropoda</taxon>
        <taxon>Chelicerata</taxon>
        <taxon>Arachnida</taxon>
        <taxon>Araneae</taxon>
        <taxon>Araneomorphae</taxon>
        <taxon>Entelegynae</taxon>
        <taxon>Araneoidea</taxon>
        <taxon>Nephilidae</taxon>
        <taxon>Nephila</taxon>
    </lineage>
</organism>
<reference evidence="2" key="1">
    <citation type="submission" date="2020-08" db="EMBL/GenBank/DDBJ databases">
        <title>Multicomponent nature underlies the extraordinary mechanical properties of spider dragline silk.</title>
        <authorList>
            <person name="Kono N."/>
            <person name="Nakamura H."/>
            <person name="Mori M."/>
            <person name="Yoshida Y."/>
            <person name="Ohtoshi R."/>
            <person name="Malay A.D."/>
            <person name="Moran D.A.P."/>
            <person name="Tomita M."/>
            <person name="Numata K."/>
            <person name="Arakawa K."/>
        </authorList>
    </citation>
    <scope>NUCLEOTIDE SEQUENCE</scope>
</reference>
<keyword evidence="3" id="KW-1185">Reference proteome</keyword>
<comment type="caution">
    <text evidence="2">The sequence shown here is derived from an EMBL/GenBank/DDBJ whole genome shotgun (WGS) entry which is preliminary data.</text>
</comment>
<proteinExistence type="predicted"/>
<protein>
    <submittedName>
        <fullName evidence="2">Uncharacterized protein</fullName>
    </submittedName>
</protein>
<feature type="compositionally biased region" description="Basic and acidic residues" evidence="1">
    <location>
        <begin position="73"/>
        <end position="83"/>
    </location>
</feature>
<evidence type="ECO:0000313" key="2">
    <source>
        <dbReference type="EMBL" id="GFU17366.1"/>
    </source>
</evidence>
<sequence length="93" mass="10229">MKSCTQEKEILQEVQAGKKPLLVPAAEYGSTPSIAKNLAIAGGELPVSIVVCCHRGRIQERRKKQSVGPMNEEETKHSLREGENGESDLPLFR</sequence>
<name>A0A8X6QG42_NEPPI</name>
<accession>A0A8X6QG42</accession>